<dbReference type="KEGG" id="soy:115881590"/>
<evidence type="ECO:0000313" key="2">
    <source>
        <dbReference type="Proteomes" id="UP000504635"/>
    </source>
</evidence>
<protein>
    <submittedName>
        <fullName evidence="3">Uncharacterized protein LOC115881590</fullName>
    </submittedName>
</protein>
<feature type="region of interest" description="Disordered" evidence="1">
    <location>
        <begin position="185"/>
        <end position="206"/>
    </location>
</feature>
<proteinExistence type="predicted"/>
<name>A0A6J2XTW3_SITOR</name>
<dbReference type="AlphaFoldDB" id="A0A6J2XTW3"/>
<dbReference type="InParanoid" id="A0A6J2XTW3"/>
<dbReference type="RefSeq" id="XP_030754992.1">
    <property type="nucleotide sequence ID" value="XM_030899132.1"/>
</dbReference>
<evidence type="ECO:0000256" key="1">
    <source>
        <dbReference type="SAM" id="MobiDB-lite"/>
    </source>
</evidence>
<sequence>MKVYIGIVCYVLLNFSGSDSFIIPDELPSILSVIYSNIPTFKKGTDSRIGWGFRLGDRADFQVMVELGPQLNTQPLANQGGSSTNKRSSLNNLANTLYAQRQQEKKENQVRKQEEEKKQQNTDAENWINTWSKKVSSQEENETEPLKPKPGIAIGEIDAKSVIPDDNTEDIKNKKFLTKTTVPKLAKTTNAKNVENEGPLDDVALD</sequence>
<dbReference type="GeneID" id="115881590"/>
<organism evidence="2 3">
    <name type="scientific">Sitophilus oryzae</name>
    <name type="common">Rice weevil</name>
    <name type="synonym">Curculio oryzae</name>
    <dbReference type="NCBI Taxonomy" id="7048"/>
    <lineage>
        <taxon>Eukaryota</taxon>
        <taxon>Metazoa</taxon>
        <taxon>Ecdysozoa</taxon>
        <taxon>Arthropoda</taxon>
        <taxon>Hexapoda</taxon>
        <taxon>Insecta</taxon>
        <taxon>Pterygota</taxon>
        <taxon>Neoptera</taxon>
        <taxon>Endopterygota</taxon>
        <taxon>Coleoptera</taxon>
        <taxon>Polyphaga</taxon>
        <taxon>Cucujiformia</taxon>
        <taxon>Curculionidae</taxon>
        <taxon>Dryophthorinae</taxon>
        <taxon>Sitophilus</taxon>
    </lineage>
</organism>
<dbReference type="Proteomes" id="UP000504635">
    <property type="component" value="Unplaced"/>
</dbReference>
<gene>
    <name evidence="3" type="primary">LOC115881590</name>
</gene>
<evidence type="ECO:0000313" key="3">
    <source>
        <dbReference type="RefSeq" id="XP_030754992.1"/>
    </source>
</evidence>
<feature type="region of interest" description="Disordered" evidence="1">
    <location>
        <begin position="101"/>
        <end position="126"/>
    </location>
</feature>
<keyword evidence="2" id="KW-1185">Reference proteome</keyword>
<feature type="compositionally biased region" description="Basic and acidic residues" evidence="1">
    <location>
        <begin position="102"/>
        <end position="120"/>
    </location>
</feature>
<dbReference type="OrthoDB" id="8188574at2759"/>
<reference evidence="3" key="1">
    <citation type="submission" date="2025-08" db="UniProtKB">
        <authorList>
            <consortium name="RefSeq"/>
        </authorList>
    </citation>
    <scope>IDENTIFICATION</scope>
    <source>
        <tissue evidence="3">Gonads</tissue>
    </source>
</reference>
<feature type="region of interest" description="Disordered" evidence="1">
    <location>
        <begin position="134"/>
        <end position="153"/>
    </location>
</feature>
<accession>A0A6J2XTW3</accession>